<feature type="region of interest" description="Disordered" evidence="1">
    <location>
        <begin position="1"/>
        <end position="20"/>
    </location>
</feature>
<dbReference type="STRING" id="50990.A0A4Y7QLV0"/>
<reference evidence="2 3" key="1">
    <citation type="submission" date="2018-06" db="EMBL/GenBank/DDBJ databases">
        <title>A transcriptomic atlas of mushroom development highlights an independent origin of complex multicellularity.</title>
        <authorList>
            <consortium name="DOE Joint Genome Institute"/>
            <person name="Krizsan K."/>
            <person name="Almasi E."/>
            <person name="Merenyi Z."/>
            <person name="Sahu N."/>
            <person name="Viragh M."/>
            <person name="Koszo T."/>
            <person name="Mondo S."/>
            <person name="Kiss B."/>
            <person name="Balint B."/>
            <person name="Kues U."/>
            <person name="Barry K."/>
            <person name="Hegedus J.C."/>
            <person name="Henrissat B."/>
            <person name="Johnson J."/>
            <person name="Lipzen A."/>
            <person name="Ohm R."/>
            <person name="Nagy I."/>
            <person name="Pangilinan J."/>
            <person name="Yan J."/>
            <person name="Xiong Y."/>
            <person name="Grigoriev I.V."/>
            <person name="Hibbett D.S."/>
            <person name="Nagy L.G."/>
        </authorList>
    </citation>
    <scope>NUCLEOTIDE SEQUENCE [LARGE SCALE GENOMIC DNA]</scope>
    <source>
        <strain evidence="2 3">SZMC22713</strain>
    </source>
</reference>
<organism evidence="2 3">
    <name type="scientific">Rickenella mellea</name>
    <dbReference type="NCBI Taxonomy" id="50990"/>
    <lineage>
        <taxon>Eukaryota</taxon>
        <taxon>Fungi</taxon>
        <taxon>Dikarya</taxon>
        <taxon>Basidiomycota</taxon>
        <taxon>Agaricomycotina</taxon>
        <taxon>Agaricomycetes</taxon>
        <taxon>Hymenochaetales</taxon>
        <taxon>Rickenellaceae</taxon>
        <taxon>Rickenella</taxon>
    </lineage>
</organism>
<sequence length="227" mass="24137">MSTKRRIGGVSVATSESARRQLMQPVPCWEKMWVTPEDAPSGSTLKVYKWVKSDKKQHFSDDEEEVDEPLAPLPDEPEVIENEEEMDQDDPAASVVPDTASVSRAVSEPIVPPTESEGASAPPQPHPLSMSLVPPSPTPQPGIDGVLDADLQPPEPTIDLAASLDGADPSVLPDLTPDDLPTLDLSGLGPDGTQFESSDDLSQLQATDIILGGEVMDQSVDPFSAPP</sequence>
<accession>A0A4Y7QLV0</accession>
<protein>
    <submittedName>
        <fullName evidence="2">Uncharacterized protein</fullName>
    </submittedName>
</protein>
<evidence type="ECO:0000313" key="3">
    <source>
        <dbReference type="Proteomes" id="UP000294933"/>
    </source>
</evidence>
<dbReference type="Proteomes" id="UP000294933">
    <property type="component" value="Unassembled WGS sequence"/>
</dbReference>
<dbReference type="EMBL" id="ML170158">
    <property type="protein sequence ID" value="TDL28218.1"/>
    <property type="molecule type" value="Genomic_DNA"/>
</dbReference>
<feature type="compositionally biased region" description="Low complexity" evidence="1">
    <location>
        <begin position="168"/>
        <end position="193"/>
    </location>
</feature>
<evidence type="ECO:0000256" key="1">
    <source>
        <dbReference type="SAM" id="MobiDB-lite"/>
    </source>
</evidence>
<proteinExistence type="predicted"/>
<dbReference type="OrthoDB" id="2595509at2759"/>
<evidence type="ECO:0000313" key="2">
    <source>
        <dbReference type="EMBL" id="TDL28218.1"/>
    </source>
</evidence>
<dbReference type="VEuPathDB" id="FungiDB:BD410DRAFT_824913"/>
<feature type="compositionally biased region" description="Acidic residues" evidence="1">
    <location>
        <begin position="75"/>
        <end position="90"/>
    </location>
</feature>
<feature type="region of interest" description="Disordered" evidence="1">
    <location>
        <begin position="54"/>
        <end position="201"/>
    </location>
</feature>
<dbReference type="AlphaFoldDB" id="A0A4Y7QLV0"/>
<gene>
    <name evidence="2" type="ORF">BD410DRAFT_824913</name>
</gene>
<name>A0A4Y7QLV0_9AGAM</name>
<keyword evidence="3" id="KW-1185">Reference proteome</keyword>